<dbReference type="Gene3D" id="1.10.10.10">
    <property type="entry name" value="Winged helix-like DNA-binding domain superfamily/Winged helix DNA-binding domain"/>
    <property type="match status" value="1"/>
</dbReference>
<dbReference type="PANTHER" id="PTHR35807:SF1">
    <property type="entry name" value="TRANSCRIPTIONAL REGULATOR REDD"/>
    <property type="match status" value="1"/>
</dbReference>
<dbReference type="GO" id="GO:0006355">
    <property type="term" value="P:regulation of DNA-templated transcription"/>
    <property type="evidence" value="ECO:0007669"/>
    <property type="project" value="InterPro"/>
</dbReference>
<dbReference type="CDD" id="cd15831">
    <property type="entry name" value="BTAD"/>
    <property type="match status" value="1"/>
</dbReference>
<dbReference type="GO" id="GO:0043531">
    <property type="term" value="F:ADP binding"/>
    <property type="evidence" value="ECO:0007669"/>
    <property type="project" value="InterPro"/>
</dbReference>
<evidence type="ECO:0000256" key="3">
    <source>
        <dbReference type="ARBA" id="ARBA00023015"/>
    </source>
</evidence>
<dbReference type="PANTHER" id="PTHR35807">
    <property type="entry name" value="TRANSCRIPTIONAL REGULATOR REDD-RELATED"/>
    <property type="match status" value="1"/>
</dbReference>
<gene>
    <name evidence="8" type="ORF">FCI23_26555</name>
</gene>
<dbReference type="SMART" id="SM00862">
    <property type="entry name" value="Trans_reg_C"/>
    <property type="match status" value="1"/>
</dbReference>
<name>A0A4U0SKS1_9ACTN</name>
<dbReference type="Pfam" id="PF00931">
    <property type="entry name" value="NB-ARC"/>
    <property type="match status" value="1"/>
</dbReference>
<dbReference type="SUPFAM" id="SSF52540">
    <property type="entry name" value="P-loop containing nucleoside triphosphate hydrolases"/>
    <property type="match status" value="1"/>
</dbReference>
<dbReference type="InterPro" id="IPR011990">
    <property type="entry name" value="TPR-like_helical_dom_sf"/>
</dbReference>
<dbReference type="InterPro" id="IPR027417">
    <property type="entry name" value="P-loop_NTPase"/>
</dbReference>
<comment type="similarity">
    <text evidence="1">Belongs to the AfsR/DnrI/RedD regulatory family.</text>
</comment>
<keyword evidence="4 6" id="KW-0238">DNA-binding</keyword>
<evidence type="ECO:0000256" key="6">
    <source>
        <dbReference type="PROSITE-ProRule" id="PRU01091"/>
    </source>
</evidence>
<evidence type="ECO:0000256" key="1">
    <source>
        <dbReference type="ARBA" id="ARBA00005820"/>
    </source>
</evidence>
<dbReference type="Gene3D" id="3.40.50.300">
    <property type="entry name" value="P-loop containing nucleotide triphosphate hydrolases"/>
    <property type="match status" value="1"/>
</dbReference>
<sequence>MRVRLLGPVELTNGDGAPVAIAAGKRRAVLAVLALELNQVVPIDRLLDLIWDGDPPPRARTAVQGHVSALRRLLSDGGSGLELATREPGYALLGTADDVDLYLFRSLAEQASGAVDDRAAAGLLGRALALWRGTPLSDLPSATLRDEVAARLGQARLAALEGWAERKVRLTEGRDTVPELEEAVRAEPFREPLVRLLLLALHQADRRPAALDLYHRTRKLLDTELGVDPGTPLRAAYETVLRAGPPTPPPPPPLPVPRRPAPAQLPREAAGFVGRATELGALGAAQGLVLVVGPAGVGKTALTLRWAYRSVAAFPDGQLFADLRGFSAGSPVSAASVLSGFLRALGAADGSIPADLDERVALYRSLLAGRRVLVVLDNVRTVGDVLPLLPSGPGCSTVVTSRNLLGGLVAREGAAVVRVEALPPEESRALLARTVGPERIAAEAAASAELVRLCEGLPLALRVAGARLAMRAGWTVSELVTDLSDEQARLSVLTTDDADSGVEAALRLSYRVLPEPAAELFRLLGLHPGADVDAWTAAALSGQSLADARRSLTDLVSAHLLQETSTGRFARHDLVRLYTVRLAEQDLSAQERDRALDRLLDYYLDVTATAAEPLIAQKHLLHRPPVPPAAGTPPLAGGADASAAWFRTEVAAAQALVTSSADGPRADRAWRVLSRAYGNSAYEALALRLIGQFQRELGQEAEAAQSLRQSLSIYAQLGDRTEAAAVATLLGVEERDGGQAASPGADTSG</sequence>
<dbReference type="SUPFAM" id="SSF48452">
    <property type="entry name" value="TPR-like"/>
    <property type="match status" value="1"/>
</dbReference>
<feature type="domain" description="OmpR/PhoB-type" evidence="7">
    <location>
        <begin position="1"/>
        <end position="94"/>
    </location>
</feature>
<dbReference type="GO" id="GO:0003677">
    <property type="term" value="F:DNA binding"/>
    <property type="evidence" value="ECO:0007669"/>
    <property type="project" value="UniProtKB-UniRule"/>
</dbReference>
<dbReference type="InterPro" id="IPR036388">
    <property type="entry name" value="WH-like_DNA-bd_sf"/>
</dbReference>
<dbReference type="InterPro" id="IPR002182">
    <property type="entry name" value="NB-ARC"/>
</dbReference>
<keyword evidence="5" id="KW-0804">Transcription</keyword>
<dbReference type="InterPro" id="IPR016032">
    <property type="entry name" value="Sig_transdc_resp-reg_C-effctor"/>
</dbReference>
<evidence type="ECO:0000256" key="2">
    <source>
        <dbReference type="ARBA" id="ARBA00023012"/>
    </source>
</evidence>
<dbReference type="OrthoDB" id="581105at2"/>
<reference evidence="8 9" key="1">
    <citation type="submission" date="2019-04" db="EMBL/GenBank/DDBJ databases">
        <title>Streptomyces oryziradicis sp. nov., a novel actinomycete isolated from rhizosphere soil of rice (Oryza sativa L.).</title>
        <authorList>
            <person name="Li C."/>
        </authorList>
    </citation>
    <scope>NUCLEOTIDE SEQUENCE [LARGE SCALE GENOMIC DNA]</scope>
    <source>
        <strain evidence="8 9">NEAU-C40</strain>
    </source>
</reference>
<dbReference type="InterPro" id="IPR001867">
    <property type="entry name" value="OmpR/PhoB-type_DNA-bd"/>
</dbReference>
<evidence type="ECO:0000256" key="4">
    <source>
        <dbReference type="ARBA" id="ARBA00023125"/>
    </source>
</evidence>
<dbReference type="RefSeq" id="WP_136726453.1">
    <property type="nucleotide sequence ID" value="NZ_SUMC01000028.1"/>
</dbReference>
<dbReference type="EMBL" id="SUMC01000028">
    <property type="protein sequence ID" value="TKA08711.1"/>
    <property type="molecule type" value="Genomic_DNA"/>
</dbReference>
<evidence type="ECO:0000313" key="8">
    <source>
        <dbReference type="EMBL" id="TKA08711.1"/>
    </source>
</evidence>
<dbReference type="PROSITE" id="PS51755">
    <property type="entry name" value="OMPR_PHOB"/>
    <property type="match status" value="1"/>
</dbReference>
<keyword evidence="2" id="KW-0902">Two-component regulatory system</keyword>
<dbReference type="Proteomes" id="UP000305778">
    <property type="component" value="Unassembled WGS sequence"/>
</dbReference>
<dbReference type="Pfam" id="PF03704">
    <property type="entry name" value="BTAD"/>
    <property type="match status" value="1"/>
</dbReference>
<evidence type="ECO:0000313" key="9">
    <source>
        <dbReference type="Proteomes" id="UP000305778"/>
    </source>
</evidence>
<dbReference type="Gene3D" id="1.25.40.10">
    <property type="entry name" value="Tetratricopeptide repeat domain"/>
    <property type="match status" value="2"/>
</dbReference>
<feature type="DNA-binding region" description="OmpR/PhoB-type" evidence="6">
    <location>
        <begin position="1"/>
        <end position="94"/>
    </location>
</feature>
<evidence type="ECO:0000256" key="5">
    <source>
        <dbReference type="ARBA" id="ARBA00023163"/>
    </source>
</evidence>
<dbReference type="SUPFAM" id="SSF46894">
    <property type="entry name" value="C-terminal effector domain of the bipartite response regulators"/>
    <property type="match status" value="1"/>
</dbReference>
<protein>
    <submittedName>
        <fullName evidence="8">SARP family transcriptional regulator</fullName>
    </submittedName>
</protein>
<dbReference type="InterPro" id="IPR005158">
    <property type="entry name" value="BTAD"/>
</dbReference>
<dbReference type="SMART" id="SM01043">
    <property type="entry name" value="BTAD"/>
    <property type="match status" value="1"/>
</dbReference>
<dbReference type="GO" id="GO:0000160">
    <property type="term" value="P:phosphorelay signal transduction system"/>
    <property type="evidence" value="ECO:0007669"/>
    <property type="project" value="UniProtKB-KW"/>
</dbReference>
<dbReference type="InterPro" id="IPR051677">
    <property type="entry name" value="AfsR-DnrI-RedD_regulator"/>
</dbReference>
<dbReference type="AlphaFoldDB" id="A0A4U0SKS1"/>
<accession>A0A4U0SKS1</accession>
<keyword evidence="3" id="KW-0805">Transcription regulation</keyword>
<evidence type="ECO:0000259" key="7">
    <source>
        <dbReference type="PROSITE" id="PS51755"/>
    </source>
</evidence>
<proteinExistence type="inferred from homology"/>
<dbReference type="PRINTS" id="PR00364">
    <property type="entry name" value="DISEASERSIST"/>
</dbReference>
<dbReference type="Pfam" id="PF00486">
    <property type="entry name" value="Trans_reg_C"/>
    <property type="match status" value="1"/>
</dbReference>
<keyword evidence="9" id="KW-1185">Reference proteome</keyword>
<comment type="caution">
    <text evidence="8">The sequence shown here is derived from an EMBL/GenBank/DDBJ whole genome shotgun (WGS) entry which is preliminary data.</text>
</comment>
<organism evidence="8 9">
    <name type="scientific">Actinacidiphila oryziradicis</name>
    <dbReference type="NCBI Taxonomy" id="2571141"/>
    <lineage>
        <taxon>Bacteria</taxon>
        <taxon>Bacillati</taxon>
        <taxon>Actinomycetota</taxon>
        <taxon>Actinomycetes</taxon>
        <taxon>Kitasatosporales</taxon>
        <taxon>Streptomycetaceae</taxon>
        <taxon>Actinacidiphila</taxon>
    </lineage>
</organism>